<protein>
    <submittedName>
        <fullName evidence="1">Uncharacterized protein</fullName>
    </submittedName>
</protein>
<evidence type="ECO:0000313" key="1">
    <source>
        <dbReference type="EMBL" id="KAJ5362628.1"/>
    </source>
</evidence>
<keyword evidence="2" id="KW-1185">Reference proteome</keyword>
<accession>A0A9W9RLX2</accession>
<proteinExistence type="predicted"/>
<dbReference type="AlphaFoldDB" id="A0A9W9RLX2"/>
<organism evidence="1 2">
    <name type="scientific">Penicillium brevicompactum</name>
    <dbReference type="NCBI Taxonomy" id="5074"/>
    <lineage>
        <taxon>Eukaryota</taxon>
        <taxon>Fungi</taxon>
        <taxon>Dikarya</taxon>
        <taxon>Ascomycota</taxon>
        <taxon>Pezizomycotina</taxon>
        <taxon>Eurotiomycetes</taxon>
        <taxon>Eurotiomycetidae</taxon>
        <taxon>Eurotiales</taxon>
        <taxon>Aspergillaceae</taxon>
        <taxon>Penicillium</taxon>
    </lineage>
</organism>
<reference evidence="1" key="2">
    <citation type="journal article" date="2023" name="IMA Fungus">
        <title>Comparative genomic study of the Penicillium genus elucidates a diverse pangenome and 15 lateral gene transfer events.</title>
        <authorList>
            <person name="Petersen C."/>
            <person name="Sorensen T."/>
            <person name="Nielsen M.R."/>
            <person name="Sondergaard T.E."/>
            <person name="Sorensen J.L."/>
            <person name="Fitzpatrick D.A."/>
            <person name="Frisvad J.C."/>
            <person name="Nielsen K.L."/>
        </authorList>
    </citation>
    <scope>NUCLEOTIDE SEQUENCE</scope>
    <source>
        <strain evidence="1">IBT 35675</strain>
    </source>
</reference>
<name>A0A9W9RLX2_PENBR</name>
<dbReference type="EMBL" id="JAPZBR010000002">
    <property type="protein sequence ID" value="KAJ5362628.1"/>
    <property type="molecule type" value="Genomic_DNA"/>
</dbReference>
<comment type="caution">
    <text evidence="1">The sequence shown here is derived from an EMBL/GenBank/DDBJ whole genome shotgun (WGS) entry which is preliminary data.</text>
</comment>
<evidence type="ECO:0000313" key="2">
    <source>
        <dbReference type="Proteomes" id="UP001148299"/>
    </source>
</evidence>
<gene>
    <name evidence="1" type="ORF">N7541_003472</name>
</gene>
<dbReference type="Proteomes" id="UP001148299">
    <property type="component" value="Unassembled WGS sequence"/>
</dbReference>
<sequence length="205" mass="23542">MPTSFLHLPGEIRNEIYRYLLTILHEARSILYGNNCFDLSLRGRSPYRIQVFFGIIGIINMGNFRSIRLDFPRFDWDKSEALDDISLSNLAIIASFCARLETVTMTPLSIDILTSCSKLLERFSYPGCPTIETYGTLLAQVDSSLREIPAVKHIIVEAYQSPGEYLTKEMEGLGWTIRIVKEPEDWLKERCPVEDDDTQHRMLSD</sequence>
<reference evidence="1" key="1">
    <citation type="submission" date="2022-12" db="EMBL/GenBank/DDBJ databases">
        <authorList>
            <person name="Petersen C."/>
        </authorList>
    </citation>
    <scope>NUCLEOTIDE SEQUENCE</scope>
    <source>
        <strain evidence="1">IBT 35675</strain>
    </source>
</reference>